<dbReference type="AlphaFoldDB" id="A0A0C3QTN8"/>
<organism evidence="3 4">
    <name type="scientific">Tulasnella calospora MUT 4182</name>
    <dbReference type="NCBI Taxonomy" id="1051891"/>
    <lineage>
        <taxon>Eukaryota</taxon>
        <taxon>Fungi</taxon>
        <taxon>Dikarya</taxon>
        <taxon>Basidiomycota</taxon>
        <taxon>Agaricomycotina</taxon>
        <taxon>Agaricomycetes</taxon>
        <taxon>Cantharellales</taxon>
        <taxon>Tulasnellaceae</taxon>
        <taxon>Tulasnella</taxon>
    </lineage>
</organism>
<evidence type="ECO:0000256" key="1">
    <source>
        <dbReference type="SAM" id="MobiDB-lite"/>
    </source>
</evidence>
<dbReference type="InterPro" id="IPR038986">
    <property type="entry name" value="Clr2"/>
</dbReference>
<protein>
    <recommendedName>
        <fullName evidence="2">Cryptic loci regulator 2 N-terminal domain-containing protein</fullName>
    </recommendedName>
</protein>
<evidence type="ECO:0000259" key="2">
    <source>
        <dbReference type="Pfam" id="PF16761"/>
    </source>
</evidence>
<feature type="region of interest" description="Disordered" evidence="1">
    <location>
        <begin position="163"/>
        <end position="206"/>
    </location>
</feature>
<evidence type="ECO:0000313" key="4">
    <source>
        <dbReference type="Proteomes" id="UP000054248"/>
    </source>
</evidence>
<keyword evidence="4" id="KW-1185">Reference proteome</keyword>
<sequence>MRQAKHFPLAIDLPDPARTLYFPNLPGRGGAPDAVLDYGDHEGYKRLDDNDPRAVYWRGFVGTFIAEHLGLDIDKAWHISTWPEGYALWVKERNSSKPQIDSYLFGFGGRKRFRTPREFAFHAVWLYDDNYFAAGDEACQCTLHTGRPQEMINEEWIYGHERRRSSNSHGAAGRDQTPQAGGGDGGAERGIREGGIEGGSDDEHSPIVQPFIHWSRSKKYLLEATGGPTLNPQWRPPLLAAAIQNHQAPWATPSRHRPLELVWVSVDPLDSWIRGEETIRWWPALVHSKVPGQPPQTSKVALLGVNTHYIVNETRIHAWKTQPLPHNFLQRPLPWLGGQRMRSAEALNRFRPLPDCLDPLPDPFPRQYDLAILPYSIALRQAARIETQYNPFELVQQADGSFGYHGLYYGPERIQLGDLVRLRPNRQGFESRGLARRWLPASIGANSRPLFGLILHVGENERDGDLRFKARIFELQPFRGSNHPNGNDNLPDAPDGFRFREVTTSMSPAPNLPIEDIACRYDQDDAVLAPSSGGVEVTGPDATPGGIQATNWYRSREEGIRGAHSEALEFFYGAN</sequence>
<reference evidence="3 4" key="1">
    <citation type="submission" date="2014-04" db="EMBL/GenBank/DDBJ databases">
        <authorList>
            <consortium name="DOE Joint Genome Institute"/>
            <person name="Kuo A."/>
            <person name="Girlanda M."/>
            <person name="Perotto S."/>
            <person name="Kohler A."/>
            <person name="Nagy L.G."/>
            <person name="Floudas D."/>
            <person name="Copeland A."/>
            <person name="Barry K.W."/>
            <person name="Cichocki N."/>
            <person name="Veneault-Fourrey C."/>
            <person name="LaButti K."/>
            <person name="Lindquist E.A."/>
            <person name="Lipzen A."/>
            <person name="Lundell T."/>
            <person name="Morin E."/>
            <person name="Murat C."/>
            <person name="Sun H."/>
            <person name="Tunlid A."/>
            <person name="Henrissat B."/>
            <person name="Grigoriev I.V."/>
            <person name="Hibbett D.S."/>
            <person name="Martin F."/>
            <person name="Nordberg H.P."/>
            <person name="Cantor M.N."/>
            <person name="Hua S.X."/>
        </authorList>
    </citation>
    <scope>NUCLEOTIDE SEQUENCE [LARGE SCALE GENOMIC DNA]</scope>
    <source>
        <strain evidence="3 4">MUT 4182</strain>
    </source>
</reference>
<dbReference type="EMBL" id="KN822961">
    <property type="protein sequence ID" value="KIO31634.1"/>
    <property type="molecule type" value="Genomic_DNA"/>
</dbReference>
<dbReference type="PANTHER" id="PTHR38046:SF1">
    <property type="entry name" value="CRYPTIC LOCI REGULATOR 2"/>
    <property type="match status" value="1"/>
</dbReference>
<reference evidence="4" key="2">
    <citation type="submission" date="2015-01" db="EMBL/GenBank/DDBJ databases">
        <title>Evolutionary Origins and Diversification of the Mycorrhizal Mutualists.</title>
        <authorList>
            <consortium name="DOE Joint Genome Institute"/>
            <consortium name="Mycorrhizal Genomics Consortium"/>
            <person name="Kohler A."/>
            <person name="Kuo A."/>
            <person name="Nagy L.G."/>
            <person name="Floudas D."/>
            <person name="Copeland A."/>
            <person name="Barry K.W."/>
            <person name="Cichocki N."/>
            <person name="Veneault-Fourrey C."/>
            <person name="LaButti K."/>
            <person name="Lindquist E.A."/>
            <person name="Lipzen A."/>
            <person name="Lundell T."/>
            <person name="Morin E."/>
            <person name="Murat C."/>
            <person name="Riley R."/>
            <person name="Ohm R."/>
            <person name="Sun H."/>
            <person name="Tunlid A."/>
            <person name="Henrissat B."/>
            <person name="Grigoriev I.V."/>
            <person name="Hibbett D.S."/>
            <person name="Martin F."/>
        </authorList>
    </citation>
    <scope>NUCLEOTIDE SEQUENCE [LARGE SCALE GENOMIC DNA]</scope>
    <source>
        <strain evidence="4">MUT 4182</strain>
    </source>
</reference>
<dbReference type="GO" id="GO:0033553">
    <property type="term" value="C:rDNA heterochromatin"/>
    <property type="evidence" value="ECO:0007669"/>
    <property type="project" value="TreeGrafter"/>
</dbReference>
<dbReference type="OrthoDB" id="2421327at2759"/>
<dbReference type="Proteomes" id="UP000054248">
    <property type="component" value="Unassembled WGS sequence"/>
</dbReference>
<gene>
    <name evidence="3" type="ORF">M407DRAFT_128910</name>
</gene>
<dbReference type="PANTHER" id="PTHR38046">
    <property type="entry name" value="CRYPTIC LOCI REGULATOR 2"/>
    <property type="match status" value="1"/>
</dbReference>
<evidence type="ECO:0000313" key="3">
    <source>
        <dbReference type="EMBL" id="KIO31634.1"/>
    </source>
</evidence>
<feature type="domain" description="Cryptic loci regulator 2 N-terminal" evidence="2">
    <location>
        <begin position="77"/>
        <end position="142"/>
    </location>
</feature>
<feature type="compositionally biased region" description="Basic and acidic residues" evidence="1">
    <location>
        <begin position="186"/>
        <end position="205"/>
    </location>
</feature>
<dbReference type="InterPro" id="IPR031915">
    <property type="entry name" value="Clr2_N"/>
</dbReference>
<dbReference type="STRING" id="1051891.A0A0C3QTN8"/>
<dbReference type="GO" id="GO:0031934">
    <property type="term" value="C:mating-type region heterochromatin"/>
    <property type="evidence" value="ECO:0007669"/>
    <property type="project" value="TreeGrafter"/>
</dbReference>
<name>A0A0C3QTN8_9AGAM</name>
<accession>A0A0C3QTN8</accession>
<dbReference type="Pfam" id="PF16761">
    <property type="entry name" value="Clr2_transil"/>
    <property type="match status" value="1"/>
</dbReference>
<dbReference type="HOGENOM" id="CLU_013221_1_0_1"/>
<dbReference type="GO" id="GO:0070824">
    <property type="term" value="C:SHREC complex"/>
    <property type="evidence" value="ECO:0007669"/>
    <property type="project" value="InterPro"/>
</dbReference>
<dbReference type="GO" id="GO:0030466">
    <property type="term" value="P:silent mating-type cassette heterochromatin formation"/>
    <property type="evidence" value="ECO:0007669"/>
    <property type="project" value="TreeGrafter"/>
</dbReference>
<proteinExistence type="predicted"/>